<dbReference type="Proteomes" id="UP000649739">
    <property type="component" value="Unassembled WGS sequence"/>
</dbReference>
<gene>
    <name evidence="1" type="ORF">GCM10010123_03130</name>
</gene>
<protein>
    <submittedName>
        <fullName evidence="1">Uncharacterized protein</fullName>
    </submittedName>
</protein>
<reference evidence="1" key="2">
    <citation type="submission" date="2020-09" db="EMBL/GenBank/DDBJ databases">
        <authorList>
            <person name="Sun Q."/>
            <person name="Ohkuma M."/>
        </authorList>
    </citation>
    <scope>NUCLEOTIDE SEQUENCE</scope>
    <source>
        <strain evidence="1">JCM 3090</strain>
    </source>
</reference>
<dbReference type="AlphaFoldDB" id="A0A8J3AYT5"/>
<keyword evidence="2" id="KW-1185">Reference proteome</keyword>
<name>A0A8J3AYT5_9ACTN</name>
<sequence>MDDDLVGRWSTEPYDYGVMESGTLCFRPAGTGYAAWANAGGGIAVTRFGWTVPAPGHLRLRVSEVIGGAWADSPDEMTSVHTHDRTATDLATGYRTGFTVPPGWPERVYQLDLDTDIEWGTRFARTAPAPPDDDPARRFGGAA</sequence>
<evidence type="ECO:0000313" key="1">
    <source>
        <dbReference type="EMBL" id="GGJ76513.1"/>
    </source>
</evidence>
<evidence type="ECO:0000313" key="2">
    <source>
        <dbReference type="Proteomes" id="UP000649739"/>
    </source>
</evidence>
<dbReference type="EMBL" id="BMQB01000001">
    <property type="protein sequence ID" value="GGJ76513.1"/>
    <property type="molecule type" value="Genomic_DNA"/>
</dbReference>
<dbReference type="RefSeq" id="WP_189168177.1">
    <property type="nucleotide sequence ID" value="NZ_BMQB01000001.1"/>
</dbReference>
<reference evidence="1" key="1">
    <citation type="journal article" date="2014" name="Int. J. Syst. Evol. Microbiol.">
        <title>Complete genome sequence of Corynebacterium casei LMG S-19264T (=DSM 44701T), isolated from a smear-ripened cheese.</title>
        <authorList>
            <consortium name="US DOE Joint Genome Institute (JGI-PGF)"/>
            <person name="Walter F."/>
            <person name="Albersmeier A."/>
            <person name="Kalinowski J."/>
            <person name="Ruckert C."/>
        </authorList>
    </citation>
    <scope>NUCLEOTIDE SEQUENCE</scope>
    <source>
        <strain evidence="1">JCM 3090</strain>
    </source>
</reference>
<proteinExistence type="predicted"/>
<organism evidence="1 2">
    <name type="scientific">Pilimelia anulata</name>
    <dbReference type="NCBI Taxonomy" id="53371"/>
    <lineage>
        <taxon>Bacteria</taxon>
        <taxon>Bacillati</taxon>
        <taxon>Actinomycetota</taxon>
        <taxon>Actinomycetes</taxon>
        <taxon>Micromonosporales</taxon>
        <taxon>Micromonosporaceae</taxon>
        <taxon>Pilimelia</taxon>
    </lineage>
</organism>
<comment type="caution">
    <text evidence="1">The sequence shown here is derived from an EMBL/GenBank/DDBJ whole genome shotgun (WGS) entry which is preliminary data.</text>
</comment>
<accession>A0A8J3AYT5</accession>